<dbReference type="EMBL" id="MU858166">
    <property type="protein sequence ID" value="KAK4210779.1"/>
    <property type="molecule type" value="Genomic_DNA"/>
</dbReference>
<protein>
    <submittedName>
        <fullName evidence="1">Uncharacterized protein</fullName>
    </submittedName>
</protein>
<reference evidence="1" key="2">
    <citation type="submission" date="2023-05" db="EMBL/GenBank/DDBJ databases">
        <authorList>
            <consortium name="Lawrence Berkeley National Laboratory"/>
            <person name="Steindorff A."/>
            <person name="Hensen N."/>
            <person name="Bonometti L."/>
            <person name="Westerberg I."/>
            <person name="Brannstrom I.O."/>
            <person name="Guillou S."/>
            <person name="Cros-Aarteil S."/>
            <person name="Calhoun S."/>
            <person name="Haridas S."/>
            <person name="Kuo A."/>
            <person name="Mondo S."/>
            <person name="Pangilinan J."/>
            <person name="Riley R."/>
            <person name="Labutti K."/>
            <person name="Andreopoulos B."/>
            <person name="Lipzen A."/>
            <person name="Chen C."/>
            <person name="Yanf M."/>
            <person name="Daum C."/>
            <person name="Ng V."/>
            <person name="Clum A."/>
            <person name="Ohm R."/>
            <person name="Martin F."/>
            <person name="Silar P."/>
            <person name="Natvig D."/>
            <person name="Lalanne C."/>
            <person name="Gautier V."/>
            <person name="Ament-Velasquez S.L."/>
            <person name="Kruys A."/>
            <person name="Hutchinson M.I."/>
            <person name="Powell A.J."/>
            <person name="Barry K."/>
            <person name="Miller A.N."/>
            <person name="Grigoriev I.V."/>
            <person name="Debuchy R."/>
            <person name="Gladieux P."/>
            <person name="Thoren M.H."/>
            <person name="Johannesson H."/>
        </authorList>
    </citation>
    <scope>NUCLEOTIDE SEQUENCE</scope>
    <source>
        <strain evidence="1">PSN293</strain>
    </source>
</reference>
<organism evidence="1 2">
    <name type="scientific">Rhypophila decipiens</name>
    <dbReference type="NCBI Taxonomy" id="261697"/>
    <lineage>
        <taxon>Eukaryota</taxon>
        <taxon>Fungi</taxon>
        <taxon>Dikarya</taxon>
        <taxon>Ascomycota</taxon>
        <taxon>Pezizomycotina</taxon>
        <taxon>Sordariomycetes</taxon>
        <taxon>Sordariomycetidae</taxon>
        <taxon>Sordariales</taxon>
        <taxon>Naviculisporaceae</taxon>
        <taxon>Rhypophila</taxon>
    </lineage>
</organism>
<evidence type="ECO:0000313" key="1">
    <source>
        <dbReference type="EMBL" id="KAK4210779.1"/>
    </source>
</evidence>
<gene>
    <name evidence="1" type="ORF">QBC37DRAFT_447592</name>
</gene>
<sequence length="293" mass="32146">MSLSLFDVDLFAVGEEGAGFRYDDTPTYLTGYRRSGMALRARLAREIQVRKGSGLFETLLVLSFGFITTSSKNRFHNAEITLTFAPTESSASSYVQIVSVSPNDTNSISINATPRCIESSLTWGGNAYLVTPIGPVAGRPLEISTKSTFQVTDMGRITGDSYPDGIRSQTRDTVAIFTLSENAVQKQGIPSHFTVALLLRSDGNEFSMETEIKAKAGLLYNMAEATEKLFGRVPKSKSIPFPVKPESKVLLKWEKVHGEIDNESKLKKVMLDELTEFQEAPLLAVEEVKKTGA</sequence>
<dbReference type="AlphaFoldDB" id="A0AAN6Y1M2"/>
<proteinExistence type="predicted"/>
<dbReference type="Proteomes" id="UP001301769">
    <property type="component" value="Unassembled WGS sequence"/>
</dbReference>
<name>A0AAN6Y1M2_9PEZI</name>
<accession>A0AAN6Y1M2</accession>
<reference evidence="1" key="1">
    <citation type="journal article" date="2023" name="Mol. Phylogenet. Evol.">
        <title>Genome-scale phylogeny and comparative genomics of the fungal order Sordariales.</title>
        <authorList>
            <person name="Hensen N."/>
            <person name="Bonometti L."/>
            <person name="Westerberg I."/>
            <person name="Brannstrom I.O."/>
            <person name="Guillou S."/>
            <person name="Cros-Aarteil S."/>
            <person name="Calhoun S."/>
            <person name="Haridas S."/>
            <person name="Kuo A."/>
            <person name="Mondo S."/>
            <person name="Pangilinan J."/>
            <person name="Riley R."/>
            <person name="LaButti K."/>
            <person name="Andreopoulos B."/>
            <person name="Lipzen A."/>
            <person name="Chen C."/>
            <person name="Yan M."/>
            <person name="Daum C."/>
            <person name="Ng V."/>
            <person name="Clum A."/>
            <person name="Steindorff A."/>
            <person name="Ohm R.A."/>
            <person name="Martin F."/>
            <person name="Silar P."/>
            <person name="Natvig D.O."/>
            <person name="Lalanne C."/>
            <person name="Gautier V."/>
            <person name="Ament-Velasquez S.L."/>
            <person name="Kruys A."/>
            <person name="Hutchinson M.I."/>
            <person name="Powell A.J."/>
            <person name="Barry K."/>
            <person name="Miller A.N."/>
            <person name="Grigoriev I.V."/>
            <person name="Debuchy R."/>
            <person name="Gladieux P."/>
            <person name="Hiltunen Thoren M."/>
            <person name="Johannesson H."/>
        </authorList>
    </citation>
    <scope>NUCLEOTIDE SEQUENCE</scope>
    <source>
        <strain evidence="1">PSN293</strain>
    </source>
</reference>
<evidence type="ECO:0000313" key="2">
    <source>
        <dbReference type="Proteomes" id="UP001301769"/>
    </source>
</evidence>
<keyword evidence="2" id="KW-1185">Reference proteome</keyword>
<comment type="caution">
    <text evidence="1">The sequence shown here is derived from an EMBL/GenBank/DDBJ whole genome shotgun (WGS) entry which is preliminary data.</text>
</comment>